<dbReference type="OrthoDB" id="5239715at2759"/>
<feature type="compositionally biased region" description="Low complexity" evidence="1">
    <location>
        <begin position="83"/>
        <end position="103"/>
    </location>
</feature>
<evidence type="ECO:0000313" key="2">
    <source>
        <dbReference type="EMBL" id="CAG9762174.1"/>
    </source>
</evidence>
<dbReference type="Proteomes" id="UP001152799">
    <property type="component" value="Chromosome 11"/>
</dbReference>
<reference evidence="2" key="1">
    <citation type="submission" date="2022-01" db="EMBL/GenBank/DDBJ databases">
        <authorList>
            <person name="King R."/>
        </authorList>
    </citation>
    <scope>NUCLEOTIDE SEQUENCE</scope>
</reference>
<evidence type="ECO:0000313" key="3">
    <source>
        <dbReference type="Proteomes" id="UP001152799"/>
    </source>
</evidence>
<accession>A0A9N9QL94</accession>
<feature type="region of interest" description="Disordered" evidence="1">
    <location>
        <begin position="17"/>
        <end position="127"/>
    </location>
</feature>
<sequence>MGFYLVHLFQVRNANENKPHHSLDSDSQTVSTSMGSTITTSLSSRHSSLKEKRGRRRLPSPNESTTSTPTEKPKIHRCRKSTSDLTDMTDDAMTATTTALSRSGSRKSSKGGLAYLASRRGSRGSRESISSVLSNASNEGLGPLNFQHPRNRQRRTSNFLELPGNDNNFSIKMMKF</sequence>
<keyword evidence="3" id="KW-1185">Reference proteome</keyword>
<feature type="compositionally biased region" description="Polar residues" evidence="1">
    <location>
        <begin position="25"/>
        <end position="46"/>
    </location>
</feature>
<gene>
    <name evidence="2" type="ORF">CEUTPL_LOCUS2858</name>
</gene>
<organism evidence="2 3">
    <name type="scientific">Ceutorhynchus assimilis</name>
    <name type="common">cabbage seed weevil</name>
    <dbReference type="NCBI Taxonomy" id="467358"/>
    <lineage>
        <taxon>Eukaryota</taxon>
        <taxon>Metazoa</taxon>
        <taxon>Ecdysozoa</taxon>
        <taxon>Arthropoda</taxon>
        <taxon>Hexapoda</taxon>
        <taxon>Insecta</taxon>
        <taxon>Pterygota</taxon>
        <taxon>Neoptera</taxon>
        <taxon>Endopterygota</taxon>
        <taxon>Coleoptera</taxon>
        <taxon>Polyphaga</taxon>
        <taxon>Cucujiformia</taxon>
        <taxon>Curculionidae</taxon>
        <taxon>Ceutorhynchinae</taxon>
        <taxon>Ceutorhynchus</taxon>
    </lineage>
</organism>
<dbReference type="AlphaFoldDB" id="A0A9N9QL94"/>
<evidence type="ECO:0000256" key="1">
    <source>
        <dbReference type="SAM" id="MobiDB-lite"/>
    </source>
</evidence>
<feature type="compositionally biased region" description="Low complexity" evidence="1">
    <location>
        <begin position="59"/>
        <end position="70"/>
    </location>
</feature>
<dbReference type="EMBL" id="OU892287">
    <property type="protein sequence ID" value="CAG9762174.1"/>
    <property type="molecule type" value="Genomic_DNA"/>
</dbReference>
<protein>
    <submittedName>
        <fullName evidence="2">Uncharacterized protein</fullName>
    </submittedName>
</protein>
<proteinExistence type="predicted"/>
<name>A0A9N9QL94_9CUCU</name>